<evidence type="ECO:0000256" key="6">
    <source>
        <dbReference type="ARBA" id="ARBA00023034"/>
    </source>
</evidence>
<dbReference type="GO" id="GO:0016048">
    <property type="term" value="P:detection of temperature stimulus"/>
    <property type="evidence" value="ECO:0007669"/>
    <property type="project" value="EnsemblMetazoa"/>
</dbReference>
<evidence type="ECO:0000256" key="7">
    <source>
        <dbReference type="ARBA" id="ARBA00023136"/>
    </source>
</evidence>
<dbReference type="GO" id="GO:0007399">
    <property type="term" value="P:nervous system development"/>
    <property type="evidence" value="ECO:0007669"/>
    <property type="project" value="EnsemblMetazoa"/>
</dbReference>
<dbReference type="GeneID" id="31251549"/>
<dbReference type="GO" id="GO:0045176">
    <property type="term" value="P:apical protein localization"/>
    <property type="evidence" value="ECO:0007669"/>
    <property type="project" value="EnsemblMetazoa"/>
</dbReference>
<dbReference type="FunCoup" id="A0A1S0UKF7">
    <property type="interactions" value="2219"/>
</dbReference>
<dbReference type="OrthoDB" id="20287at2759"/>
<dbReference type="PANTHER" id="PTHR10202">
    <property type="entry name" value="PRESENILIN"/>
    <property type="match status" value="1"/>
</dbReference>
<proteinExistence type="inferred from homology"/>
<dbReference type="EC" id="3.4.23.-" evidence="8"/>
<evidence type="ECO:0000256" key="1">
    <source>
        <dbReference type="ARBA" id="ARBA00008604"/>
    </source>
</evidence>
<evidence type="ECO:0000256" key="9">
    <source>
        <dbReference type="SAM" id="MobiDB-lite"/>
    </source>
</evidence>
<evidence type="ECO:0000256" key="8">
    <source>
        <dbReference type="RuleBase" id="RU361148"/>
    </source>
</evidence>
<dbReference type="Gene3D" id="1.10.472.100">
    <property type="entry name" value="Presenilin"/>
    <property type="match status" value="1"/>
</dbReference>
<evidence type="ECO:0000256" key="2">
    <source>
        <dbReference type="ARBA" id="ARBA00022692"/>
    </source>
</evidence>
<comment type="subunit">
    <text evidence="8">Homodimer.</text>
</comment>
<keyword evidence="8" id="KW-0378">Hydrolase</keyword>
<feature type="transmembrane region" description="Helical" evidence="8">
    <location>
        <begin position="371"/>
        <end position="391"/>
    </location>
</feature>
<keyword evidence="2 8" id="KW-0812">Transmembrane</keyword>
<dbReference type="GO" id="GO:0022603">
    <property type="term" value="P:regulation of anatomical structure morphogenesis"/>
    <property type="evidence" value="ECO:0007669"/>
    <property type="project" value="EnsemblMetazoa"/>
</dbReference>
<dbReference type="CTD" id="31251549"/>
<dbReference type="OMA" id="MYYQDID"/>
<feature type="transmembrane region" description="Helical" evidence="8">
    <location>
        <begin position="104"/>
        <end position="122"/>
    </location>
</feature>
<feature type="transmembrane region" description="Helical" evidence="8">
    <location>
        <begin position="397"/>
        <end position="416"/>
    </location>
</feature>
<dbReference type="GO" id="GO:0110011">
    <property type="term" value="P:regulation of basement membrane organization"/>
    <property type="evidence" value="ECO:0007669"/>
    <property type="project" value="EnsemblMetazoa"/>
</dbReference>
<dbReference type="GO" id="GO:0045747">
    <property type="term" value="P:positive regulation of Notch signaling pathway"/>
    <property type="evidence" value="ECO:0007669"/>
    <property type="project" value="EnsemblMetazoa"/>
</dbReference>
<evidence type="ECO:0000256" key="3">
    <source>
        <dbReference type="ARBA" id="ARBA00022824"/>
    </source>
</evidence>
<sequence>MVFVIFTMNTVGYYTRKDGQYLIYTPFTKETDDTGEKLIMSFGNAFVILGVVMTMTILLILLYKFRFYRIISAWLILSSLILLSLFTFMYLQEVFKSYNVPVDYILICVFIWNYGVMGMICIHWKGPLRMQQGYLIMMSALMALIFIKYLPEWTVWTVLAVISIWDLIAVLCPKGPLRILVETAQERNEPIFPALIYSSGLLYAYTLIGATTMEQDTSCVTRNTQSNSGNHGSATSSADNSLPSTAELLPATVANEKRGFPQGKIIRRFAPMRATSGTDQGVANASLNAEEHMDNNSKGVKKDRATALLSKGGESSRTRVVIADNAEADPDRLQDPRFPDEKGIKLGLGDFIFYSVLVGKASSYGDWNTTIACYVAILIGLCFTLILLAVFRKALPALPISIFCGLIFYFCTRGIITPFCTSLSLRHLIY</sequence>
<dbReference type="InterPro" id="IPR042524">
    <property type="entry name" value="Presenilin_C"/>
</dbReference>
<feature type="region of interest" description="Disordered" evidence="9">
    <location>
        <begin position="221"/>
        <end position="242"/>
    </location>
</feature>
<keyword evidence="4 8" id="KW-0914">Notch signaling pathway</keyword>
<dbReference type="InterPro" id="IPR001108">
    <property type="entry name" value="Peptidase_A22A"/>
</dbReference>
<keyword evidence="8" id="KW-0645">Protease</keyword>
<feature type="transmembrane region" description="Helical" evidence="8">
    <location>
        <begin position="134"/>
        <end position="150"/>
    </location>
</feature>
<evidence type="ECO:0000313" key="10">
    <source>
        <dbReference type="EMBL" id="EJD75916.1"/>
    </source>
</evidence>
<dbReference type="GO" id="GO:0000139">
    <property type="term" value="C:Golgi membrane"/>
    <property type="evidence" value="ECO:0007669"/>
    <property type="project" value="UniProtKB-SubCell"/>
</dbReference>
<comment type="domain">
    <text evidence="8">The PAL motif is required for normal active site conformation.</text>
</comment>
<organism evidence="10">
    <name type="scientific">Loa loa</name>
    <name type="common">Eye worm</name>
    <name type="synonym">Filaria loa</name>
    <dbReference type="NCBI Taxonomy" id="7209"/>
    <lineage>
        <taxon>Eukaryota</taxon>
        <taxon>Metazoa</taxon>
        <taxon>Ecdysozoa</taxon>
        <taxon>Nematoda</taxon>
        <taxon>Chromadorea</taxon>
        <taxon>Rhabditida</taxon>
        <taxon>Spirurina</taxon>
        <taxon>Spiruromorpha</taxon>
        <taxon>Filarioidea</taxon>
        <taxon>Onchocercidae</taxon>
        <taxon>Loa</taxon>
    </lineage>
</organism>
<gene>
    <name evidence="10" type="ORF">LOAG_17037</name>
</gene>
<accession>A0A1S0UKF7</accession>
<dbReference type="PRINTS" id="PR01072">
    <property type="entry name" value="PRESENILIN"/>
</dbReference>
<comment type="similarity">
    <text evidence="1 8">Belongs to the peptidase A22A family.</text>
</comment>
<dbReference type="GO" id="GO:0070765">
    <property type="term" value="C:gamma-secretase complex"/>
    <property type="evidence" value="ECO:0007669"/>
    <property type="project" value="TreeGrafter"/>
</dbReference>
<reference evidence="10" key="1">
    <citation type="submission" date="2012-04" db="EMBL/GenBank/DDBJ databases">
        <title>The Genome Sequence of Loa loa.</title>
        <authorList>
            <consortium name="The Broad Institute Genome Sequencing Platform"/>
            <consortium name="Broad Institute Genome Sequencing Center for Infectious Disease"/>
            <person name="Nutman T.B."/>
            <person name="Fink D.L."/>
            <person name="Russ C."/>
            <person name="Young S."/>
            <person name="Zeng Q."/>
            <person name="Gargeya S."/>
            <person name="Alvarado L."/>
            <person name="Berlin A."/>
            <person name="Chapman S.B."/>
            <person name="Chen Z."/>
            <person name="Freedman E."/>
            <person name="Gellesch M."/>
            <person name="Goldberg J."/>
            <person name="Griggs A."/>
            <person name="Gujja S."/>
            <person name="Heilman E.R."/>
            <person name="Heiman D."/>
            <person name="Howarth C."/>
            <person name="Mehta T."/>
            <person name="Neiman D."/>
            <person name="Pearson M."/>
            <person name="Roberts A."/>
            <person name="Saif S."/>
            <person name="Shea T."/>
            <person name="Shenoy N."/>
            <person name="Sisk P."/>
            <person name="Stolte C."/>
            <person name="Sykes S."/>
            <person name="White J."/>
            <person name="Yandava C."/>
            <person name="Haas B."/>
            <person name="Henn M.R."/>
            <person name="Nusbaum C."/>
            <person name="Birren B."/>
        </authorList>
    </citation>
    <scope>NUCLEOTIDE SEQUENCE [LARGE SCALE GENOMIC DNA]</scope>
</reference>
<dbReference type="GO" id="GO:0001708">
    <property type="term" value="P:cell fate specification"/>
    <property type="evidence" value="ECO:0007669"/>
    <property type="project" value="EnsemblMetazoa"/>
</dbReference>
<comment type="function">
    <text evidence="8">Probable subunit of the gamma-secretase complex, an endoprotease complex that catalyzes the intramembrane cleavage of integral membrane proteins such as Notch receptors.</text>
</comment>
<dbReference type="GO" id="GO:0016485">
    <property type="term" value="P:protein processing"/>
    <property type="evidence" value="ECO:0007669"/>
    <property type="project" value="InterPro"/>
</dbReference>
<dbReference type="EMBL" id="JH712100">
    <property type="protein sequence ID" value="EJD75916.1"/>
    <property type="molecule type" value="Genomic_DNA"/>
</dbReference>
<keyword evidence="7 8" id="KW-0472">Membrane</keyword>
<feature type="transmembrane region" description="Helical" evidence="8">
    <location>
        <begin position="156"/>
        <end position="172"/>
    </location>
</feature>
<dbReference type="RefSeq" id="XP_020306747.1">
    <property type="nucleotide sequence ID" value="XM_020449696.1"/>
</dbReference>
<dbReference type="InParanoid" id="A0A1S0UKF7"/>
<dbReference type="GO" id="GO:0007219">
    <property type="term" value="P:Notch signaling pathway"/>
    <property type="evidence" value="ECO:0007669"/>
    <property type="project" value="UniProtKB-KW"/>
</dbReference>
<dbReference type="GO" id="GO:0048858">
    <property type="term" value="P:cell projection morphogenesis"/>
    <property type="evidence" value="ECO:0007669"/>
    <property type="project" value="EnsemblMetazoa"/>
</dbReference>
<dbReference type="GO" id="GO:0034205">
    <property type="term" value="P:amyloid-beta formation"/>
    <property type="evidence" value="ECO:0007669"/>
    <property type="project" value="TreeGrafter"/>
</dbReference>
<dbReference type="Pfam" id="PF01080">
    <property type="entry name" value="Presenilin"/>
    <property type="match status" value="1"/>
</dbReference>
<evidence type="ECO:0000256" key="4">
    <source>
        <dbReference type="ARBA" id="ARBA00022976"/>
    </source>
</evidence>
<evidence type="ECO:0000256" key="5">
    <source>
        <dbReference type="ARBA" id="ARBA00022989"/>
    </source>
</evidence>
<dbReference type="GO" id="GO:0048471">
    <property type="term" value="C:perinuclear region of cytoplasm"/>
    <property type="evidence" value="ECO:0007669"/>
    <property type="project" value="EnsemblMetazoa"/>
</dbReference>
<name>A0A1S0UKF7_LOALO</name>
<dbReference type="SMART" id="SM00730">
    <property type="entry name" value="PSN"/>
    <property type="match status" value="1"/>
</dbReference>
<dbReference type="GO" id="GO:0006509">
    <property type="term" value="P:membrane protein ectodomain proteolysis"/>
    <property type="evidence" value="ECO:0007669"/>
    <property type="project" value="TreeGrafter"/>
</dbReference>
<dbReference type="InterPro" id="IPR006639">
    <property type="entry name" value="Preselin/SPP"/>
</dbReference>
<keyword evidence="5 8" id="KW-1133">Transmembrane helix</keyword>
<feature type="transmembrane region" description="Helical" evidence="8">
    <location>
        <begin position="70"/>
        <end position="92"/>
    </location>
</feature>
<dbReference type="PANTHER" id="PTHR10202:SF13">
    <property type="entry name" value="PRESENILIN HOMOLOG"/>
    <property type="match status" value="1"/>
</dbReference>
<dbReference type="GO" id="GO:0018991">
    <property type="term" value="P:egg-laying behavior"/>
    <property type="evidence" value="ECO:0007669"/>
    <property type="project" value="EnsemblMetazoa"/>
</dbReference>
<dbReference type="AlphaFoldDB" id="A0A1S0UKF7"/>
<protein>
    <recommendedName>
        <fullName evidence="8">Presenilin</fullName>
        <ecNumber evidence="8">3.4.23.-</ecNumber>
    </recommendedName>
</protein>
<dbReference type="KEGG" id="loa:LOAG_17037"/>
<comment type="subcellular location">
    <subcellularLocation>
        <location evidence="8">Endoplasmic reticulum membrane</location>
        <topology evidence="8">Multi-pass membrane protein</topology>
    </subcellularLocation>
    <subcellularLocation>
        <location evidence="8">Golgi apparatus membrane</location>
        <topology evidence="8">Multi-pass membrane protein</topology>
    </subcellularLocation>
</comment>
<keyword evidence="3 8" id="KW-0256">Endoplasmic reticulum</keyword>
<dbReference type="GO" id="GO:0055074">
    <property type="term" value="P:calcium ion homeostasis"/>
    <property type="evidence" value="ECO:0007669"/>
    <property type="project" value="TreeGrafter"/>
</dbReference>
<dbReference type="GO" id="GO:0042500">
    <property type="term" value="F:aspartic endopeptidase activity, intramembrane cleaving"/>
    <property type="evidence" value="ECO:0007669"/>
    <property type="project" value="InterPro"/>
</dbReference>
<dbReference type="GO" id="GO:0005789">
    <property type="term" value="C:endoplasmic reticulum membrane"/>
    <property type="evidence" value="ECO:0007669"/>
    <property type="project" value="UniProtKB-SubCell"/>
</dbReference>
<feature type="transmembrane region" description="Helical" evidence="8">
    <location>
        <begin position="38"/>
        <end position="63"/>
    </location>
</feature>
<dbReference type="FunFam" id="1.10.472.100:FF:000001">
    <property type="entry name" value="Presenilin"/>
    <property type="match status" value="1"/>
</dbReference>
<keyword evidence="6 8" id="KW-0333">Golgi apparatus</keyword>